<reference evidence="5 6" key="1">
    <citation type="submission" date="2016-01" db="EMBL/GenBank/DDBJ databases">
        <title>Complete genome and mega plasmid sequence of Sphingomonas panacis DCY99 elicits systemic resistance in rice to Xanthomonas oryzae.</title>
        <authorList>
            <person name="Kim Y.J."/>
            <person name="Yang D.C."/>
            <person name="Sing P."/>
        </authorList>
    </citation>
    <scope>NUCLEOTIDE SEQUENCE [LARGE SCALE GENOMIC DNA]</scope>
    <source>
        <strain evidence="5 6">DCY99</strain>
        <plasmid evidence="6">Plasmid</plasmid>
    </source>
</reference>
<dbReference type="PANTHER" id="PTHR48081">
    <property type="entry name" value="AB HYDROLASE SUPERFAMILY PROTEIN C4A8.06C"/>
    <property type="match status" value="1"/>
</dbReference>
<evidence type="ECO:0000256" key="3">
    <source>
        <dbReference type="PROSITE-ProRule" id="PRU10038"/>
    </source>
</evidence>
<dbReference type="Proteomes" id="UP000094256">
    <property type="component" value="Plasmid unnamed"/>
</dbReference>
<protein>
    <recommendedName>
        <fullName evidence="4">Alpha/beta hydrolase fold-3 domain-containing protein</fullName>
    </recommendedName>
</protein>
<dbReference type="InterPro" id="IPR050300">
    <property type="entry name" value="GDXG_lipolytic_enzyme"/>
</dbReference>
<comment type="similarity">
    <text evidence="1">Belongs to the 'GDXG' lipolytic enzyme family.</text>
</comment>
<evidence type="ECO:0000313" key="5">
    <source>
        <dbReference type="EMBL" id="AOH87191.1"/>
    </source>
</evidence>
<accession>A0A1B3ZIE0</accession>
<keyword evidence="5" id="KW-0614">Plasmid</keyword>
<evidence type="ECO:0000259" key="4">
    <source>
        <dbReference type="Pfam" id="PF07859"/>
    </source>
</evidence>
<dbReference type="Gene3D" id="3.40.50.1820">
    <property type="entry name" value="alpha/beta hydrolase"/>
    <property type="match status" value="1"/>
</dbReference>
<geneLocation type="plasmid" evidence="6"/>
<proteinExistence type="inferred from homology"/>
<dbReference type="AlphaFoldDB" id="A0A1B3ZIE0"/>
<sequence>MAAIRAAPRLDAPTVDDLRANWNAFTASFKPAADIVFSAEIADTVPVEWTDAPDVRHDRVILYFHGGGYSIGSVASYRSFVGRLSRAAGMRALSVEYRLAPEHPFPAAVEDCVAAYRWLIENYVAAEHVVLAGDSAGGGLAFATAALAREQGLPCAGAIVAISPSTDLAREGASVRERAHLDPIVNLEATTAHAARYLGQTDPKTPLASPLYADLHGLPPTLVMVGTSEMLFDDAAGIADKAERAGVDVELDVWEDMIHIWPFFADVLPEGVEAIEKIGRFMQAKLG</sequence>
<keyword evidence="2" id="KW-0378">Hydrolase</keyword>
<dbReference type="SUPFAM" id="SSF53474">
    <property type="entry name" value="alpha/beta-Hydrolases"/>
    <property type="match status" value="1"/>
</dbReference>
<dbReference type="EMBL" id="CP014169">
    <property type="protein sequence ID" value="AOH87191.1"/>
    <property type="molecule type" value="Genomic_DNA"/>
</dbReference>
<gene>
    <name evidence="5" type="ORF">AWL63_23800</name>
</gene>
<dbReference type="Pfam" id="PF07859">
    <property type="entry name" value="Abhydrolase_3"/>
    <property type="match status" value="1"/>
</dbReference>
<evidence type="ECO:0000256" key="2">
    <source>
        <dbReference type="ARBA" id="ARBA00022801"/>
    </source>
</evidence>
<dbReference type="InterPro" id="IPR029058">
    <property type="entry name" value="AB_hydrolase_fold"/>
</dbReference>
<evidence type="ECO:0000256" key="1">
    <source>
        <dbReference type="ARBA" id="ARBA00010515"/>
    </source>
</evidence>
<organism evidence="5 6">
    <name type="scientific">Sphingomonas panacis</name>
    <dbReference type="NCBI Taxonomy" id="1560345"/>
    <lineage>
        <taxon>Bacteria</taxon>
        <taxon>Pseudomonadati</taxon>
        <taxon>Pseudomonadota</taxon>
        <taxon>Alphaproteobacteria</taxon>
        <taxon>Sphingomonadales</taxon>
        <taxon>Sphingomonadaceae</taxon>
        <taxon>Sphingomonas</taxon>
    </lineage>
</organism>
<evidence type="ECO:0000313" key="6">
    <source>
        <dbReference type="Proteomes" id="UP000094256"/>
    </source>
</evidence>
<dbReference type="KEGG" id="span:AWL63_23800"/>
<dbReference type="InterPro" id="IPR033140">
    <property type="entry name" value="Lipase_GDXG_put_SER_AS"/>
</dbReference>
<dbReference type="PROSITE" id="PS01174">
    <property type="entry name" value="LIPASE_GDXG_SER"/>
    <property type="match status" value="1"/>
</dbReference>
<dbReference type="InterPro" id="IPR013094">
    <property type="entry name" value="AB_hydrolase_3"/>
</dbReference>
<dbReference type="GO" id="GO:0004806">
    <property type="term" value="F:triacylglycerol lipase activity"/>
    <property type="evidence" value="ECO:0007669"/>
    <property type="project" value="TreeGrafter"/>
</dbReference>
<feature type="active site" evidence="3">
    <location>
        <position position="135"/>
    </location>
</feature>
<feature type="domain" description="Alpha/beta hydrolase fold-3" evidence="4">
    <location>
        <begin position="61"/>
        <end position="261"/>
    </location>
</feature>
<keyword evidence="6" id="KW-1185">Reference proteome</keyword>
<dbReference type="PANTHER" id="PTHR48081:SF30">
    <property type="entry name" value="ACETYL-HYDROLASE LIPR-RELATED"/>
    <property type="match status" value="1"/>
</dbReference>
<name>A0A1B3ZIE0_9SPHN</name>